<feature type="compositionally biased region" description="Pro residues" evidence="5">
    <location>
        <begin position="420"/>
        <end position="434"/>
    </location>
</feature>
<keyword evidence="8" id="KW-1185">Reference proteome</keyword>
<sequence>MTSPGSVRFPLSALVGQDDLRRALLVNAVAPEVGGVLVRGERGTAKTTAVRGLEPLLPPLEVVAGCPYGSAPAEASRCPCPACAALVAGAPLHEPATATRPAALVELPVGATVDRVVGTLDLERALRDGEAALQPGLLARAHRGILYVDEVNLLGDHLVDVLLDAAAQGEATVERDGISVRHPARFLLVGTMNPEEGDLRPQLLDRFGLSVTVAGSTDPATRAEVVRRRLAFEADPVAFAARFADEDARIAAAIAAAAARLPAVRLGERALRLITGACARLGVDGLRADLVAARCSRAIAALAGRDEVSEEDVREALLLTLPHRRRRGPLDPPGLEPDELDEALDEARGDEDEPPTAPPQDDDGPDDDRGPGDRGPAPDDAPPDARDAPPAGSGDDAPEPPPASEPGEGPADDDPAAEAPAPPPVPDPAPPADEPPADRPFRPGAAARTRRDAPTGTPGVAPLLELVRGRGAHRTPSGRRSRTAGEAGHQVDTRPRETDEQPLALPATLRGAALREALAARGGRTGRLRVTPGDQRTPVRAGREGTLVVFCVDASGSMGARRRMGAVKDAALGLLMDAYQRRDRVALVTFRGRDAEVVLPPTGSVERAATRLADLPTGGGTPLAAGLDAATTLVRAHRLRDPGRRVLCLVVTDGRASGGRTGLAAAERAAARLGRVADGVVVFDSEQGRVRLGLSARIAAAAGPEARLLPIGALAGEAPRARVGAR</sequence>
<gene>
    <name evidence="7" type="ORF">SK069_08040</name>
</gene>
<dbReference type="SUPFAM" id="SSF52540">
    <property type="entry name" value="P-loop containing nucleoside triphosphate hydrolases"/>
    <property type="match status" value="1"/>
</dbReference>
<dbReference type="EMBL" id="JAXAVX010000003">
    <property type="protein sequence ID" value="MDX8151536.1"/>
    <property type="molecule type" value="Genomic_DNA"/>
</dbReference>
<dbReference type="Pfam" id="PF01078">
    <property type="entry name" value="Mg_chelatase"/>
    <property type="match status" value="1"/>
</dbReference>
<comment type="caution">
    <text evidence="7">The sequence shown here is derived from an EMBL/GenBank/DDBJ whole genome shotgun (WGS) entry which is preliminary data.</text>
</comment>
<comment type="similarity">
    <text evidence="1">Belongs to the Mg-chelatase subunits D/I family.</text>
</comment>
<keyword evidence="2" id="KW-0547">Nucleotide-binding</keyword>
<dbReference type="InterPro" id="IPR036465">
    <property type="entry name" value="vWFA_dom_sf"/>
</dbReference>
<accession>A0ABU4VI78</accession>
<feature type="region of interest" description="Disordered" evidence="5">
    <location>
        <begin position="345"/>
        <end position="503"/>
    </location>
</feature>
<evidence type="ECO:0000313" key="7">
    <source>
        <dbReference type="EMBL" id="MDX8151536.1"/>
    </source>
</evidence>
<reference evidence="7 8" key="1">
    <citation type="submission" date="2023-11" db="EMBL/GenBank/DDBJ databases">
        <authorList>
            <person name="Xu M."/>
            <person name="Jiang T."/>
        </authorList>
    </citation>
    <scope>NUCLEOTIDE SEQUENCE [LARGE SCALE GENOMIC DNA]</scope>
    <source>
        <strain evidence="7 8">SD</strain>
    </source>
</reference>
<evidence type="ECO:0000256" key="2">
    <source>
        <dbReference type="ARBA" id="ARBA00022741"/>
    </source>
</evidence>
<evidence type="ECO:0000256" key="3">
    <source>
        <dbReference type="ARBA" id="ARBA00022840"/>
    </source>
</evidence>
<feature type="compositionally biased region" description="Basic and acidic residues" evidence="5">
    <location>
        <begin position="489"/>
        <end position="499"/>
    </location>
</feature>
<feature type="domain" description="VWFA" evidence="6">
    <location>
        <begin position="547"/>
        <end position="683"/>
    </location>
</feature>
<evidence type="ECO:0000256" key="5">
    <source>
        <dbReference type="SAM" id="MobiDB-lite"/>
    </source>
</evidence>
<proteinExistence type="inferred from homology"/>
<dbReference type="SMART" id="SM00327">
    <property type="entry name" value="VWA"/>
    <property type="match status" value="1"/>
</dbReference>
<organism evidence="7 8">
    <name type="scientific">Patulibacter brassicae</name>
    <dbReference type="NCBI Taxonomy" id="1705717"/>
    <lineage>
        <taxon>Bacteria</taxon>
        <taxon>Bacillati</taxon>
        <taxon>Actinomycetota</taxon>
        <taxon>Thermoleophilia</taxon>
        <taxon>Solirubrobacterales</taxon>
        <taxon>Patulibacteraceae</taxon>
        <taxon>Patulibacter</taxon>
    </lineage>
</organism>
<dbReference type="InterPro" id="IPR052989">
    <property type="entry name" value="Mg-chelatase_DI-like"/>
</dbReference>
<dbReference type="InterPro" id="IPR000523">
    <property type="entry name" value="Mg_chelatse_chII-like_cat_dom"/>
</dbReference>
<dbReference type="InterPro" id="IPR002035">
    <property type="entry name" value="VWF_A"/>
</dbReference>
<dbReference type="PROSITE" id="PS50234">
    <property type="entry name" value="VWFA"/>
    <property type="match status" value="1"/>
</dbReference>
<dbReference type="RefSeq" id="WP_319953691.1">
    <property type="nucleotide sequence ID" value="NZ_JAXAVX010000003.1"/>
</dbReference>
<dbReference type="Gene3D" id="3.40.50.410">
    <property type="entry name" value="von Willebrand factor, type A domain"/>
    <property type="match status" value="1"/>
</dbReference>
<dbReference type="Gene3D" id="1.10.8.80">
    <property type="entry name" value="Magnesium chelatase subunit I, C-Terminal domain"/>
    <property type="match status" value="1"/>
</dbReference>
<dbReference type="SUPFAM" id="SSF53300">
    <property type="entry name" value="vWA-like"/>
    <property type="match status" value="1"/>
</dbReference>
<evidence type="ECO:0000256" key="1">
    <source>
        <dbReference type="ARBA" id="ARBA00005799"/>
    </source>
</evidence>
<dbReference type="PANTHER" id="PTHR35023:SF1">
    <property type="entry name" value="MG-PROTOPORPHYRIN IX CHELATASE"/>
    <property type="match status" value="1"/>
</dbReference>
<dbReference type="InterPro" id="IPR027417">
    <property type="entry name" value="P-loop_NTPase"/>
</dbReference>
<keyword evidence="3" id="KW-0067">ATP-binding</keyword>
<protein>
    <recommendedName>
        <fullName evidence="4">Mg-protoporphyrin IX chelatase</fullName>
    </recommendedName>
</protein>
<evidence type="ECO:0000256" key="4">
    <source>
        <dbReference type="ARBA" id="ARBA00030759"/>
    </source>
</evidence>
<dbReference type="PANTHER" id="PTHR35023">
    <property type="entry name" value="CHELATASE-RELATED"/>
    <property type="match status" value="1"/>
</dbReference>
<feature type="compositionally biased region" description="Acidic residues" evidence="5">
    <location>
        <begin position="345"/>
        <end position="366"/>
    </location>
</feature>
<evidence type="ECO:0000313" key="8">
    <source>
        <dbReference type="Proteomes" id="UP001277761"/>
    </source>
</evidence>
<feature type="compositionally biased region" description="Basic residues" evidence="5">
    <location>
        <begin position="470"/>
        <end position="482"/>
    </location>
</feature>
<dbReference type="Pfam" id="PF13519">
    <property type="entry name" value="VWA_2"/>
    <property type="match status" value="1"/>
</dbReference>
<dbReference type="Gene3D" id="3.40.50.300">
    <property type="entry name" value="P-loop containing nucleotide triphosphate hydrolases"/>
    <property type="match status" value="1"/>
</dbReference>
<dbReference type="Proteomes" id="UP001277761">
    <property type="component" value="Unassembled WGS sequence"/>
</dbReference>
<dbReference type="Pfam" id="PF17863">
    <property type="entry name" value="AAA_lid_2"/>
    <property type="match status" value="1"/>
</dbReference>
<evidence type="ECO:0000259" key="6">
    <source>
        <dbReference type="PROSITE" id="PS50234"/>
    </source>
</evidence>
<name>A0ABU4VI78_9ACTN</name>
<dbReference type="InterPro" id="IPR041628">
    <property type="entry name" value="ChlI/MoxR_AAA_lid"/>
</dbReference>